<gene>
    <name evidence="2" type="ORF">HCU74_07140</name>
</gene>
<dbReference type="InterPro" id="IPR000073">
    <property type="entry name" value="AB_hydrolase_1"/>
</dbReference>
<reference evidence="2 3" key="1">
    <citation type="submission" date="2020-04" db="EMBL/GenBank/DDBJ databases">
        <authorList>
            <person name="Yoon J."/>
        </authorList>
    </citation>
    <scope>NUCLEOTIDE SEQUENCE [LARGE SCALE GENOMIC DNA]</scope>
    <source>
        <strain evidence="2 3">KMU-166</strain>
    </source>
</reference>
<dbReference type="RefSeq" id="WP_168449711.1">
    <property type="nucleotide sequence ID" value="NZ_JAAWWK010000002.1"/>
</dbReference>
<protein>
    <submittedName>
        <fullName evidence="2">Alpha/beta hydrolase</fullName>
    </submittedName>
</protein>
<name>A0ABX1GDD5_9GAMM</name>
<evidence type="ECO:0000259" key="1">
    <source>
        <dbReference type="Pfam" id="PF00561"/>
    </source>
</evidence>
<proteinExistence type="predicted"/>
<dbReference type="EMBL" id="JAAWWK010000002">
    <property type="protein sequence ID" value="NKI17195.1"/>
    <property type="molecule type" value="Genomic_DNA"/>
</dbReference>
<dbReference type="Gene3D" id="3.40.50.1820">
    <property type="entry name" value="alpha/beta hydrolase"/>
    <property type="match status" value="1"/>
</dbReference>
<organism evidence="2 3">
    <name type="scientific">Spongiibacter thalassae</name>
    <dbReference type="NCBI Taxonomy" id="2721624"/>
    <lineage>
        <taxon>Bacteria</taxon>
        <taxon>Pseudomonadati</taxon>
        <taxon>Pseudomonadota</taxon>
        <taxon>Gammaproteobacteria</taxon>
        <taxon>Cellvibrionales</taxon>
        <taxon>Spongiibacteraceae</taxon>
        <taxon>Spongiibacter</taxon>
    </lineage>
</organism>
<sequence>MAVADRQGEGFTHRVIAPSELLNGARLQQLTVFIEGDGRPWRHGHYIARQPDGRQPLALKLMVATPQPALYLGRPCYLGLAASPGCSEKYWTSHRYSAEVVASMVAALRHLLAELGQPNLRLVGYSGGGALATLMAASLPRGTTVVTLAGNLDTELWSEHHRYLPLSGSQNPLASADMTRVHHYHYVGAQDDNVPPALATRFTAVHGGSLTIINDIDHRCCWLEHWSASINPETSTEPGSIKAK</sequence>
<feature type="domain" description="AB hydrolase-1" evidence="1">
    <location>
        <begin position="84"/>
        <end position="151"/>
    </location>
</feature>
<dbReference type="Proteomes" id="UP000765845">
    <property type="component" value="Unassembled WGS sequence"/>
</dbReference>
<keyword evidence="3" id="KW-1185">Reference proteome</keyword>
<keyword evidence="2" id="KW-0378">Hydrolase</keyword>
<dbReference type="GO" id="GO:0016787">
    <property type="term" value="F:hydrolase activity"/>
    <property type="evidence" value="ECO:0007669"/>
    <property type="project" value="UniProtKB-KW"/>
</dbReference>
<dbReference type="SUPFAM" id="SSF53474">
    <property type="entry name" value="alpha/beta-Hydrolases"/>
    <property type="match status" value="1"/>
</dbReference>
<dbReference type="Pfam" id="PF00561">
    <property type="entry name" value="Abhydrolase_1"/>
    <property type="match status" value="1"/>
</dbReference>
<dbReference type="InterPro" id="IPR029058">
    <property type="entry name" value="AB_hydrolase_fold"/>
</dbReference>
<evidence type="ECO:0000313" key="3">
    <source>
        <dbReference type="Proteomes" id="UP000765845"/>
    </source>
</evidence>
<evidence type="ECO:0000313" key="2">
    <source>
        <dbReference type="EMBL" id="NKI17195.1"/>
    </source>
</evidence>
<accession>A0ABX1GDD5</accession>
<comment type="caution">
    <text evidence="2">The sequence shown here is derived from an EMBL/GenBank/DDBJ whole genome shotgun (WGS) entry which is preliminary data.</text>
</comment>